<dbReference type="AlphaFoldDB" id="K1SJX9"/>
<gene>
    <name evidence="1" type="ORF">OBE_11423</name>
</gene>
<protein>
    <submittedName>
        <fullName evidence="1">Helicase conserved</fullName>
    </submittedName>
</protein>
<keyword evidence="1" id="KW-0067">ATP-binding</keyword>
<sequence length="65" mass="7467">MKWKTATTNYVQSDFIPQYEFPGVSAALPGFDPFFFSMRGLSVKQKKEDIIGKLNVLADAYEEWD</sequence>
<keyword evidence="1" id="KW-0347">Helicase</keyword>
<organism evidence="1">
    <name type="scientific">human gut metagenome</name>
    <dbReference type="NCBI Taxonomy" id="408170"/>
    <lineage>
        <taxon>unclassified sequences</taxon>
        <taxon>metagenomes</taxon>
        <taxon>organismal metagenomes</taxon>
    </lineage>
</organism>
<proteinExistence type="predicted"/>
<accession>K1SJX9</accession>
<dbReference type="GO" id="GO:0004386">
    <property type="term" value="F:helicase activity"/>
    <property type="evidence" value="ECO:0007669"/>
    <property type="project" value="UniProtKB-KW"/>
</dbReference>
<keyword evidence="1" id="KW-0378">Hydrolase</keyword>
<name>K1SJX9_9ZZZZ</name>
<reference evidence="1" key="1">
    <citation type="journal article" date="2013" name="Environ. Microbiol.">
        <title>Microbiota from the distal guts of lean and obese adolescents exhibit partial functional redundancy besides clear differences in community structure.</title>
        <authorList>
            <person name="Ferrer M."/>
            <person name="Ruiz A."/>
            <person name="Lanza F."/>
            <person name="Haange S.B."/>
            <person name="Oberbach A."/>
            <person name="Till H."/>
            <person name="Bargiela R."/>
            <person name="Campoy C."/>
            <person name="Segura M.T."/>
            <person name="Richter M."/>
            <person name="von Bergen M."/>
            <person name="Seifert J."/>
            <person name="Suarez A."/>
        </authorList>
    </citation>
    <scope>NUCLEOTIDE SEQUENCE</scope>
</reference>
<dbReference type="EMBL" id="AJWZ01007868">
    <property type="protein sequence ID" value="EKC55719.1"/>
    <property type="molecule type" value="Genomic_DNA"/>
</dbReference>
<keyword evidence="1" id="KW-0547">Nucleotide-binding</keyword>
<comment type="caution">
    <text evidence="1">The sequence shown here is derived from an EMBL/GenBank/DDBJ whole genome shotgun (WGS) entry which is preliminary data.</text>
</comment>
<evidence type="ECO:0000313" key="1">
    <source>
        <dbReference type="EMBL" id="EKC55719.1"/>
    </source>
</evidence>